<dbReference type="AlphaFoldDB" id="B9TDU5"/>
<reference evidence="3" key="1">
    <citation type="journal article" date="2010" name="Nat. Biotechnol.">
        <title>Draft genome sequence of the oilseed species Ricinus communis.</title>
        <authorList>
            <person name="Chan A.P."/>
            <person name="Crabtree J."/>
            <person name="Zhao Q."/>
            <person name="Lorenzi H."/>
            <person name="Orvis J."/>
            <person name="Puiu D."/>
            <person name="Melake-Berhan A."/>
            <person name="Jones K.M."/>
            <person name="Redman J."/>
            <person name="Chen G."/>
            <person name="Cahoon E.B."/>
            <person name="Gedil M."/>
            <person name="Stanke M."/>
            <person name="Haas B.J."/>
            <person name="Wortman J.R."/>
            <person name="Fraser-Liggett C.M."/>
            <person name="Ravel J."/>
            <person name="Rabinowicz P.D."/>
        </authorList>
    </citation>
    <scope>NUCLEOTIDE SEQUENCE [LARGE SCALE GENOMIC DNA]</scope>
    <source>
        <strain evidence="3">cv. Hale</strain>
    </source>
</reference>
<evidence type="ECO:0000256" key="1">
    <source>
        <dbReference type="SAM" id="MobiDB-lite"/>
    </source>
</evidence>
<dbReference type="Proteomes" id="UP000008311">
    <property type="component" value="Unassembled WGS sequence"/>
</dbReference>
<dbReference type="InParanoid" id="B9TDU5"/>
<feature type="non-terminal residue" evidence="2">
    <location>
        <position position="93"/>
    </location>
</feature>
<feature type="region of interest" description="Disordered" evidence="1">
    <location>
        <begin position="1"/>
        <end position="93"/>
    </location>
</feature>
<proteinExistence type="predicted"/>
<evidence type="ECO:0000313" key="2">
    <source>
        <dbReference type="EMBL" id="EEF25968.1"/>
    </source>
</evidence>
<organism evidence="2 3">
    <name type="scientific">Ricinus communis</name>
    <name type="common">Castor bean</name>
    <dbReference type="NCBI Taxonomy" id="3988"/>
    <lineage>
        <taxon>Eukaryota</taxon>
        <taxon>Viridiplantae</taxon>
        <taxon>Streptophyta</taxon>
        <taxon>Embryophyta</taxon>
        <taxon>Tracheophyta</taxon>
        <taxon>Spermatophyta</taxon>
        <taxon>Magnoliopsida</taxon>
        <taxon>eudicotyledons</taxon>
        <taxon>Gunneridae</taxon>
        <taxon>Pentapetalae</taxon>
        <taxon>rosids</taxon>
        <taxon>fabids</taxon>
        <taxon>Malpighiales</taxon>
        <taxon>Euphorbiaceae</taxon>
        <taxon>Acalyphoideae</taxon>
        <taxon>Acalypheae</taxon>
        <taxon>Ricinus</taxon>
    </lineage>
</organism>
<gene>
    <name evidence="2" type="ORF">RCOM_1995070</name>
</gene>
<dbReference type="EMBL" id="EQ978483">
    <property type="protein sequence ID" value="EEF25968.1"/>
    <property type="molecule type" value="Genomic_DNA"/>
</dbReference>
<accession>B9TDU5</accession>
<feature type="compositionally biased region" description="Basic and acidic residues" evidence="1">
    <location>
        <begin position="68"/>
        <end position="83"/>
    </location>
</feature>
<keyword evidence="3" id="KW-1185">Reference proteome</keyword>
<sequence length="93" mass="10091">MLSGRSRCATPARQARRSRDARKRDLHGQPAPSDARADMNLRIEMRGNARDDRQAEPAAVAARGRGRAAKEAVGETQRPRRDAGAVVGDVSET</sequence>
<protein>
    <submittedName>
        <fullName evidence="2">Uncharacterized protein</fullName>
    </submittedName>
</protein>
<feature type="compositionally biased region" description="Basic and acidic residues" evidence="1">
    <location>
        <begin position="35"/>
        <end position="55"/>
    </location>
</feature>
<name>B9TDU5_RICCO</name>
<evidence type="ECO:0000313" key="3">
    <source>
        <dbReference type="Proteomes" id="UP000008311"/>
    </source>
</evidence>